<accession>A0A401SV45</accession>
<evidence type="ECO:0000313" key="8">
    <source>
        <dbReference type="EMBL" id="GCC34216.1"/>
    </source>
</evidence>
<dbReference type="Pfam" id="PF00533">
    <property type="entry name" value="BRCT"/>
    <property type="match status" value="1"/>
</dbReference>
<gene>
    <name evidence="8" type="ORF">chiPu_0012689</name>
</gene>
<dbReference type="Proteomes" id="UP000287033">
    <property type="component" value="Unassembled WGS sequence"/>
</dbReference>
<organism evidence="8 9">
    <name type="scientific">Chiloscyllium punctatum</name>
    <name type="common">Brownbanded bambooshark</name>
    <name type="synonym">Hemiscyllium punctatum</name>
    <dbReference type="NCBI Taxonomy" id="137246"/>
    <lineage>
        <taxon>Eukaryota</taxon>
        <taxon>Metazoa</taxon>
        <taxon>Chordata</taxon>
        <taxon>Craniata</taxon>
        <taxon>Vertebrata</taxon>
        <taxon>Chondrichthyes</taxon>
        <taxon>Elasmobranchii</taxon>
        <taxon>Galeomorphii</taxon>
        <taxon>Galeoidea</taxon>
        <taxon>Orectolobiformes</taxon>
        <taxon>Hemiscylliidae</taxon>
        <taxon>Chiloscyllium</taxon>
    </lineage>
</organism>
<dbReference type="SUPFAM" id="SSF52113">
    <property type="entry name" value="BRCT domain"/>
    <property type="match status" value="1"/>
</dbReference>
<dbReference type="PANTHER" id="PTHR15375:SF26">
    <property type="entry name" value="PROTEIN CHIFFON"/>
    <property type="match status" value="1"/>
</dbReference>
<protein>
    <recommendedName>
        <fullName evidence="10">DBF4-type domain-containing protein</fullName>
    </recommendedName>
</protein>
<feature type="domain" description="BRCT" evidence="6">
    <location>
        <begin position="19"/>
        <end position="68"/>
    </location>
</feature>
<evidence type="ECO:0000259" key="6">
    <source>
        <dbReference type="PROSITE" id="PS50172"/>
    </source>
</evidence>
<dbReference type="InterPro" id="IPR038545">
    <property type="entry name" value="Znf_DBF_sf"/>
</dbReference>
<evidence type="ECO:0000259" key="7">
    <source>
        <dbReference type="PROSITE" id="PS51265"/>
    </source>
</evidence>
<dbReference type="GO" id="GO:0043539">
    <property type="term" value="F:protein serine/threonine kinase activator activity"/>
    <property type="evidence" value="ECO:0007669"/>
    <property type="project" value="TreeGrafter"/>
</dbReference>
<feature type="compositionally biased region" description="Basic and acidic residues" evidence="5">
    <location>
        <begin position="224"/>
        <end position="237"/>
    </location>
</feature>
<dbReference type="OrthoDB" id="21380at2759"/>
<evidence type="ECO:0000313" key="9">
    <source>
        <dbReference type="Proteomes" id="UP000287033"/>
    </source>
</evidence>
<proteinExistence type="predicted"/>
<dbReference type="PANTHER" id="PTHR15375">
    <property type="entry name" value="ACTIVATOR OF S-PHASE KINASE-RELATED"/>
    <property type="match status" value="1"/>
</dbReference>
<keyword evidence="1" id="KW-0479">Metal-binding</keyword>
<dbReference type="OMA" id="SEWDIQL"/>
<dbReference type="InterPro" id="IPR036420">
    <property type="entry name" value="BRCT_dom_sf"/>
</dbReference>
<dbReference type="GO" id="GO:0031431">
    <property type="term" value="C:Dbf4-dependent protein kinase complex"/>
    <property type="evidence" value="ECO:0007669"/>
    <property type="project" value="TreeGrafter"/>
</dbReference>
<evidence type="ECO:0000256" key="2">
    <source>
        <dbReference type="ARBA" id="ARBA00022771"/>
    </source>
</evidence>
<dbReference type="GO" id="GO:0008270">
    <property type="term" value="F:zinc ion binding"/>
    <property type="evidence" value="ECO:0007669"/>
    <property type="project" value="UniProtKB-KW"/>
</dbReference>
<feature type="region of interest" description="Disordered" evidence="5">
    <location>
        <begin position="81"/>
        <end position="102"/>
    </location>
</feature>
<dbReference type="EMBL" id="BEZZ01000578">
    <property type="protein sequence ID" value="GCC34216.1"/>
    <property type="molecule type" value="Genomic_DNA"/>
</dbReference>
<comment type="caution">
    <text evidence="8">The sequence shown here is derived from an EMBL/GenBank/DDBJ whole genome shotgun (WGS) entry which is preliminary data.</text>
</comment>
<dbReference type="PROSITE" id="PS50172">
    <property type="entry name" value="BRCT"/>
    <property type="match status" value="1"/>
</dbReference>
<feature type="compositionally biased region" description="Polar residues" evidence="5">
    <location>
        <begin position="89"/>
        <end position="102"/>
    </location>
</feature>
<dbReference type="GO" id="GO:0010571">
    <property type="term" value="P:positive regulation of nuclear cell cycle DNA replication"/>
    <property type="evidence" value="ECO:0007669"/>
    <property type="project" value="TreeGrafter"/>
</dbReference>
<evidence type="ECO:0000256" key="4">
    <source>
        <dbReference type="PROSITE-ProRule" id="PRU00600"/>
    </source>
</evidence>
<dbReference type="InterPro" id="IPR001357">
    <property type="entry name" value="BRCT_dom"/>
</dbReference>
<sequence>MPHRCLVQGYENGTVKNCFISGKTFYLDLPNNKNSKYLEDILKKLGGTIESFLSKEVSYVISNSREAKLQNASVNLAPIPNREHIKNNPVGTPQSVSPRDSQMMQISRGKRLLETVIKNNECGGSNSILVNARSWGVKILHLDDILEHFEKRGVKLLHANRKTEGNGCLPKPMCKNTKVGKLKQPFLKIEDSSRHFRPLYQQYISYPELNYKSHRGFSAFDPLKKSENAHQEQEKSKLRGWRMTNSERDEESLTKPAAMHTEKKRQQRFCECCHETFYNLVEHLLSKQHQDFASDPSQFAALDDIMSQLENEFVEYQSDGYTHQSLKPASSSGILLSKMCAKSIQAVNDFVLGEDRCPLEPMAASQQINLPVENLERTDEHHVKSDKTTDKPTAESLERNGHRSCPLQQEHELASLSSLGQITACPKQLEVKPPGCILLDFNAGISAERTTCYIVNEQIGEVSIVQKKCSADKGEISDEEEHVKCTSAGASYCVGAIPNSWKAACDIITTNTNYSFKKRKRSDNTKSQIERSPKCRLDDLTGVCDSFSYPKSANCLTSNFNAHIFQPHTKLLYSSNLNKTFSAHSCVEKNMFNEHAEENISMGEHFDLTGNFSLHRPLTSKERLVNLQSSGAKGEGENWEKSQIVILDSEEKTSNLVNTTSASDRLDQPRGPLRSEEQIAIPLSGAIIQAKNDLLFPLQNIESLTSQGNQVVLDVEAEIQNTNEEIEHSNVAGYTAIQLLSSFNFNAQKSLGSDALICTKADFQVDDSRCENSVNQTNLYQSSFKNSTFHTDTFSSESEWDIQLPSRLDNRQIKDQSVDLELLRKTCVSVKDAKYETQLYSVLKDKAGVDWTKKEEKCLVSCQAKTCTPCYLTLVPYLDSYTN</sequence>
<evidence type="ECO:0000256" key="1">
    <source>
        <dbReference type="ARBA" id="ARBA00022723"/>
    </source>
</evidence>
<feature type="compositionally biased region" description="Basic and acidic residues" evidence="5">
    <location>
        <begin position="376"/>
        <end position="401"/>
    </location>
</feature>
<dbReference type="STRING" id="137246.A0A401SV45"/>
<dbReference type="PROSITE" id="PS51265">
    <property type="entry name" value="ZF_DBF4"/>
    <property type="match status" value="1"/>
</dbReference>
<name>A0A401SV45_CHIPU</name>
<evidence type="ECO:0000256" key="5">
    <source>
        <dbReference type="SAM" id="MobiDB-lite"/>
    </source>
</evidence>
<dbReference type="InterPro" id="IPR051590">
    <property type="entry name" value="Replication_Regulatory_Kinase"/>
</dbReference>
<evidence type="ECO:0000256" key="3">
    <source>
        <dbReference type="ARBA" id="ARBA00022833"/>
    </source>
</evidence>
<keyword evidence="9" id="KW-1185">Reference proteome</keyword>
<evidence type="ECO:0008006" key="10">
    <source>
        <dbReference type="Google" id="ProtNLM"/>
    </source>
</evidence>
<dbReference type="FunFam" id="6.10.250.3410:FF:000001">
    <property type="entry name" value="Protein DBF4 homolog A"/>
    <property type="match status" value="1"/>
</dbReference>
<feature type="region of interest" description="Disordered" evidence="5">
    <location>
        <begin position="224"/>
        <end position="260"/>
    </location>
</feature>
<dbReference type="InterPro" id="IPR006572">
    <property type="entry name" value="Znf_DBF"/>
</dbReference>
<feature type="domain" description="DBF4-type" evidence="7">
    <location>
        <begin position="263"/>
        <end position="312"/>
    </location>
</feature>
<feature type="region of interest" description="Disordered" evidence="5">
    <location>
        <begin position="376"/>
        <end position="402"/>
    </location>
</feature>
<dbReference type="Pfam" id="PF07535">
    <property type="entry name" value="zf-DBF"/>
    <property type="match status" value="1"/>
</dbReference>
<reference evidence="8 9" key="1">
    <citation type="journal article" date="2018" name="Nat. Ecol. Evol.">
        <title>Shark genomes provide insights into elasmobranch evolution and the origin of vertebrates.</title>
        <authorList>
            <person name="Hara Y"/>
            <person name="Yamaguchi K"/>
            <person name="Onimaru K"/>
            <person name="Kadota M"/>
            <person name="Koyanagi M"/>
            <person name="Keeley SD"/>
            <person name="Tatsumi K"/>
            <person name="Tanaka K"/>
            <person name="Motone F"/>
            <person name="Kageyama Y"/>
            <person name="Nozu R"/>
            <person name="Adachi N"/>
            <person name="Nishimura O"/>
            <person name="Nakagawa R"/>
            <person name="Tanegashima C"/>
            <person name="Kiyatake I"/>
            <person name="Matsumoto R"/>
            <person name="Murakumo K"/>
            <person name="Nishida K"/>
            <person name="Terakita A"/>
            <person name="Kuratani S"/>
            <person name="Sato K"/>
            <person name="Hyodo S Kuraku.S."/>
        </authorList>
    </citation>
    <scope>NUCLEOTIDE SEQUENCE [LARGE SCALE GENOMIC DNA]</scope>
</reference>
<dbReference type="GO" id="GO:0003676">
    <property type="term" value="F:nucleic acid binding"/>
    <property type="evidence" value="ECO:0007669"/>
    <property type="project" value="InterPro"/>
</dbReference>
<keyword evidence="2 4" id="KW-0863">Zinc-finger</keyword>
<keyword evidence="3" id="KW-0862">Zinc</keyword>
<dbReference type="Gene3D" id="6.10.250.3410">
    <property type="entry name" value="DBF zinc finger"/>
    <property type="match status" value="1"/>
</dbReference>
<dbReference type="SMART" id="SM00586">
    <property type="entry name" value="ZnF_DBF"/>
    <property type="match status" value="1"/>
</dbReference>
<dbReference type="AlphaFoldDB" id="A0A401SV45"/>
<dbReference type="GO" id="GO:1901987">
    <property type="term" value="P:regulation of cell cycle phase transition"/>
    <property type="evidence" value="ECO:0007669"/>
    <property type="project" value="TreeGrafter"/>
</dbReference>